<dbReference type="KEGG" id="mpt:Mpe_B0537"/>
<dbReference type="PROSITE" id="PS50949">
    <property type="entry name" value="HTH_GNTR"/>
    <property type="match status" value="1"/>
</dbReference>
<evidence type="ECO:0000256" key="1">
    <source>
        <dbReference type="ARBA" id="ARBA00023015"/>
    </source>
</evidence>
<keyword evidence="5" id="KW-0614">Plasmid</keyword>
<dbReference type="SUPFAM" id="SSF48008">
    <property type="entry name" value="GntR ligand-binding domain-like"/>
    <property type="match status" value="1"/>
</dbReference>
<keyword evidence="1" id="KW-0805">Transcription regulation</keyword>
<protein>
    <submittedName>
        <fullName evidence="5">Transcriptional regulator, GntR family</fullName>
    </submittedName>
</protein>
<reference evidence="5 6" key="1">
    <citation type="journal article" date="2007" name="J. Bacteriol.">
        <title>Whole-genome analysis of the methyl tert-butyl ether-degrading beta-proteobacterium Methylibium petroleiphilum PM1.</title>
        <authorList>
            <person name="Kane S.R."/>
            <person name="Chakicherla A.Y."/>
            <person name="Chain P.S.G."/>
            <person name="Schmidt R."/>
            <person name="Shin M.W."/>
            <person name="Legler T.C."/>
            <person name="Scow K.M."/>
            <person name="Larimer F.W."/>
            <person name="Lucas S.M."/>
            <person name="Richardson P.M."/>
            <person name="Hristova K.R."/>
        </authorList>
    </citation>
    <scope>NUCLEOTIDE SEQUENCE [LARGE SCALE GENOMIC DNA]</scope>
    <source>
        <strain evidence="6">ATCC BAA-1232 / LMG 22953 / PM1</strain>
        <plasmid evidence="5 6">RPME01</plasmid>
    </source>
</reference>
<evidence type="ECO:0000259" key="4">
    <source>
        <dbReference type="PROSITE" id="PS50949"/>
    </source>
</evidence>
<proteinExistence type="predicted"/>
<gene>
    <name evidence="5" type="ordered locus">Mpe_B0537</name>
</gene>
<dbReference type="SMART" id="SM00895">
    <property type="entry name" value="FCD"/>
    <property type="match status" value="1"/>
</dbReference>
<dbReference type="InterPro" id="IPR000524">
    <property type="entry name" value="Tscrpt_reg_HTH_GntR"/>
</dbReference>
<dbReference type="HOGENOM" id="CLU_017584_5_1_4"/>
<dbReference type="Pfam" id="PF00392">
    <property type="entry name" value="GntR"/>
    <property type="match status" value="1"/>
</dbReference>
<dbReference type="InterPro" id="IPR036388">
    <property type="entry name" value="WH-like_DNA-bd_sf"/>
</dbReference>
<geneLocation type="plasmid" evidence="5 6">
    <name>RPME01</name>
</geneLocation>
<sequence>MHLSYATCDMRHAVFTLGRSDNADTMSIESLQRTKPLVEQVYEKILDAICEGVLAPGDPVRQDELAEKLQVSRQPVLTALSQLKVQGFLVDRGRRGLQVAPVDRARFDAIFELRSALEPLAASLAAVRATKGQVTAGKAIVQFGRKVAAAGDAHAALLADVDFHEWIYQASGNPLVVQSMQAHWQHLRRSMGEVLQHRELARDVWNEHAAVLEAIARGDAAGAARAIGAHITAAHDRVGCKEWQVAHS</sequence>
<evidence type="ECO:0000313" key="6">
    <source>
        <dbReference type="Proteomes" id="UP000000366"/>
    </source>
</evidence>
<dbReference type="CDD" id="cd07377">
    <property type="entry name" value="WHTH_GntR"/>
    <property type="match status" value="1"/>
</dbReference>
<dbReference type="Gene3D" id="1.10.10.10">
    <property type="entry name" value="Winged helix-like DNA-binding domain superfamily/Winged helix DNA-binding domain"/>
    <property type="match status" value="1"/>
</dbReference>
<evidence type="ECO:0000256" key="3">
    <source>
        <dbReference type="ARBA" id="ARBA00023163"/>
    </source>
</evidence>
<dbReference type="SUPFAM" id="SSF46785">
    <property type="entry name" value="Winged helix' DNA-binding domain"/>
    <property type="match status" value="1"/>
</dbReference>
<dbReference type="PANTHER" id="PTHR43537:SF45">
    <property type="entry name" value="GNTR FAMILY REGULATORY PROTEIN"/>
    <property type="match status" value="1"/>
</dbReference>
<keyword evidence="2" id="KW-0238">DNA-binding</keyword>
<dbReference type="GO" id="GO:0003700">
    <property type="term" value="F:DNA-binding transcription factor activity"/>
    <property type="evidence" value="ECO:0007669"/>
    <property type="project" value="InterPro"/>
</dbReference>
<dbReference type="InterPro" id="IPR008920">
    <property type="entry name" value="TF_FadR/GntR_C"/>
</dbReference>
<evidence type="ECO:0000313" key="5">
    <source>
        <dbReference type="EMBL" id="ABM97307.1"/>
    </source>
</evidence>
<dbReference type="SMART" id="SM00345">
    <property type="entry name" value="HTH_GNTR"/>
    <property type="match status" value="1"/>
</dbReference>
<dbReference type="EMBL" id="CP000556">
    <property type="protein sequence ID" value="ABM97307.1"/>
    <property type="molecule type" value="Genomic_DNA"/>
</dbReference>
<dbReference type="AlphaFoldDB" id="A2SP18"/>
<dbReference type="GO" id="GO:0003677">
    <property type="term" value="F:DNA binding"/>
    <property type="evidence" value="ECO:0007669"/>
    <property type="project" value="UniProtKB-KW"/>
</dbReference>
<dbReference type="InterPro" id="IPR011711">
    <property type="entry name" value="GntR_C"/>
</dbReference>
<keyword evidence="6" id="KW-1185">Reference proteome</keyword>
<dbReference type="Gene3D" id="1.20.120.530">
    <property type="entry name" value="GntR ligand-binding domain-like"/>
    <property type="match status" value="1"/>
</dbReference>
<dbReference type="Pfam" id="PF07729">
    <property type="entry name" value="FCD"/>
    <property type="match status" value="1"/>
</dbReference>
<organism evidence="5 6">
    <name type="scientific">Methylibium petroleiphilum (strain ATCC BAA-1232 / LMG 22953 / PM1)</name>
    <dbReference type="NCBI Taxonomy" id="420662"/>
    <lineage>
        <taxon>Bacteria</taxon>
        <taxon>Pseudomonadati</taxon>
        <taxon>Pseudomonadota</taxon>
        <taxon>Betaproteobacteria</taxon>
        <taxon>Burkholderiales</taxon>
        <taxon>Sphaerotilaceae</taxon>
        <taxon>Methylibium</taxon>
    </lineage>
</organism>
<dbReference type="PANTHER" id="PTHR43537">
    <property type="entry name" value="TRANSCRIPTIONAL REGULATOR, GNTR FAMILY"/>
    <property type="match status" value="1"/>
</dbReference>
<dbReference type="InterPro" id="IPR036390">
    <property type="entry name" value="WH_DNA-bd_sf"/>
</dbReference>
<accession>A2SP18</accession>
<evidence type="ECO:0000256" key="2">
    <source>
        <dbReference type="ARBA" id="ARBA00023125"/>
    </source>
</evidence>
<feature type="domain" description="HTH gntR-type" evidence="4">
    <location>
        <begin position="35"/>
        <end position="102"/>
    </location>
</feature>
<dbReference type="eggNOG" id="COG1802">
    <property type="taxonomic scope" value="Bacteria"/>
</dbReference>
<dbReference type="Proteomes" id="UP000000366">
    <property type="component" value="Plasmid RPME01"/>
</dbReference>
<name>A2SP18_METPP</name>
<keyword evidence="3" id="KW-0804">Transcription</keyword>